<name>B4SB03_PELPB</name>
<dbReference type="Proteomes" id="UP000002724">
    <property type="component" value="Chromosome"/>
</dbReference>
<protein>
    <submittedName>
        <fullName evidence="1">Uncharacterized protein</fullName>
    </submittedName>
</protein>
<reference evidence="1 2" key="1">
    <citation type="submission" date="2008-06" db="EMBL/GenBank/DDBJ databases">
        <title>Complete sequence of Pelodictyon phaeoclathratiforme BU-1.</title>
        <authorList>
            <consortium name="US DOE Joint Genome Institute"/>
            <person name="Lucas S."/>
            <person name="Copeland A."/>
            <person name="Lapidus A."/>
            <person name="Glavina del Rio T."/>
            <person name="Dalin E."/>
            <person name="Tice H."/>
            <person name="Bruce D."/>
            <person name="Goodwin L."/>
            <person name="Pitluck S."/>
            <person name="Schmutz J."/>
            <person name="Larimer F."/>
            <person name="Land M."/>
            <person name="Hauser L."/>
            <person name="Kyrpides N."/>
            <person name="Mikhailova N."/>
            <person name="Liu Z."/>
            <person name="Li T."/>
            <person name="Zhao F."/>
            <person name="Overmann J."/>
            <person name="Bryant D.A."/>
            <person name="Richardson P."/>
        </authorList>
    </citation>
    <scope>NUCLEOTIDE SEQUENCE [LARGE SCALE GENOMIC DNA]</scope>
    <source>
        <strain evidence="2">DSM 5477 / BU-1</strain>
    </source>
</reference>
<dbReference type="EMBL" id="CP001110">
    <property type="protein sequence ID" value="ACF43949.1"/>
    <property type="molecule type" value="Genomic_DNA"/>
</dbReference>
<proteinExistence type="predicted"/>
<accession>B4SB03</accession>
<gene>
    <name evidence="1" type="ordered locus">Ppha_1713</name>
</gene>
<dbReference type="AlphaFoldDB" id="B4SB03"/>
<keyword evidence="2" id="KW-1185">Reference proteome</keyword>
<dbReference type="eggNOG" id="ENOG5032Y64">
    <property type="taxonomic scope" value="Bacteria"/>
</dbReference>
<evidence type="ECO:0000313" key="1">
    <source>
        <dbReference type="EMBL" id="ACF43949.1"/>
    </source>
</evidence>
<dbReference type="HOGENOM" id="CLU_179128_0_0_10"/>
<dbReference type="KEGG" id="pph:Ppha_1713"/>
<sequence length="81" mass="8733">MEMTILQSYEAIYEHGAITWLGEKPSVNQAHVIVTILDVTETATAPLRTNRQPSPLIAGKGSVLADLTAPVSPADEWNCLS</sequence>
<organism evidence="1 2">
    <name type="scientific">Pelodictyon phaeoclathratiforme (strain DSM 5477 / BU-1)</name>
    <dbReference type="NCBI Taxonomy" id="324925"/>
    <lineage>
        <taxon>Bacteria</taxon>
        <taxon>Pseudomonadati</taxon>
        <taxon>Chlorobiota</taxon>
        <taxon>Chlorobiia</taxon>
        <taxon>Chlorobiales</taxon>
        <taxon>Chlorobiaceae</taxon>
        <taxon>Chlorobium/Pelodictyon group</taxon>
        <taxon>Pelodictyon</taxon>
    </lineage>
</organism>
<dbReference type="STRING" id="324925.Ppha_1713"/>
<evidence type="ECO:0000313" key="2">
    <source>
        <dbReference type="Proteomes" id="UP000002724"/>
    </source>
</evidence>